<dbReference type="PRINTS" id="PR00359">
    <property type="entry name" value="BP450"/>
</dbReference>
<dbReference type="InterPro" id="IPR001128">
    <property type="entry name" value="Cyt_P450"/>
</dbReference>
<sequence length="445" mass="48360">MTITCPFTGATADAAGAAPSAGDQADVVRPTEPNLPPYSHELPWPDGLEPFKVVDDGSQGDPYAHYAWMLENAPVLRAASATTDVWFISRFEDVRKALRAPKVFSSEVVKPVPLTFLTLIDAPDHARLRQIVAKAFTPKAIGLFEDRIRETATRLLDELIARGGGDVVEEYAIPLSMSTISALLDVPAEDFDKMKFWSDETFSYFGRLARNAPGTGTDEESALAFFAYLKDTMERLHAAGNESVGGQIARMWKDGQLSEKEAKELCAFVFIAGHDTTTILLANAFRVCAENPHLLAQVRETPSGAEKFVEELARFRGTVQRVSRVTTEDVEVAGVVVPAGSIVRLMPAAANHDPRKYPNPDVFDLDRDTSGHMGFGHGVHACLGAPLARLETVVTAELLSQRLAGVALDPAHPIEYVRGNNLTNSGPERLVVSVEGRKTVEGSHE</sequence>
<dbReference type="PANTHER" id="PTHR46696">
    <property type="entry name" value="P450, PUTATIVE (EUROFUNG)-RELATED"/>
    <property type="match status" value="1"/>
</dbReference>
<accession>A0ABN3BSS8</accession>
<gene>
    <name evidence="3" type="ORF">GCM10009849_17410</name>
</gene>
<evidence type="ECO:0000256" key="1">
    <source>
        <dbReference type="ARBA" id="ARBA00010617"/>
    </source>
</evidence>
<dbReference type="Gene3D" id="1.10.630.10">
    <property type="entry name" value="Cytochrome P450"/>
    <property type="match status" value="1"/>
</dbReference>
<comment type="similarity">
    <text evidence="1 2">Belongs to the cytochrome P450 family.</text>
</comment>
<evidence type="ECO:0000256" key="2">
    <source>
        <dbReference type="RuleBase" id="RU000461"/>
    </source>
</evidence>
<dbReference type="InterPro" id="IPR002397">
    <property type="entry name" value="Cyt_P450_B"/>
</dbReference>
<keyword evidence="2" id="KW-0408">Iron</keyword>
<evidence type="ECO:0000313" key="3">
    <source>
        <dbReference type="EMBL" id="GAA2199752.1"/>
    </source>
</evidence>
<reference evidence="3 4" key="1">
    <citation type="journal article" date="2019" name="Int. J. Syst. Evol. Microbiol.">
        <title>The Global Catalogue of Microorganisms (GCM) 10K type strain sequencing project: providing services to taxonomists for standard genome sequencing and annotation.</title>
        <authorList>
            <consortium name="The Broad Institute Genomics Platform"/>
            <consortium name="The Broad Institute Genome Sequencing Center for Infectious Disease"/>
            <person name="Wu L."/>
            <person name="Ma J."/>
        </authorList>
    </citation>
    <scope>NUCLEOTIDE SEQUENCE [LARGE SCALE GENOMIC DNA]</scope>
    <source>
        <strain evidence="3 4">JCM 16034</strain>
    </source>
</reference>
<keyword evidence="2" id="KW-0560">Oxidoreductase</keyword>
<dbReference type="EMBL" id="BAAAQW010000005">
    <property type="protein sequence ID" value="GAA2199752.1"/>
    <property type="molecule type" value="Genomic_DNA"/>
</dbReference>
<dbReference type="PANTHER" id="PTHR46696:SF4">
    <property type="entry name" value="BIOTIN BIOSYNTHESIS CYTOCHROME P450"/>
    <property type="match status" value="1"/>
</dbReference>
<dbReference type="RefSeq" id="WP_344299314.1">
    <property type="nucleotide sequence ID" value="NZ_BAAAQW010000005.1"/>
</dbReference>
<protein>
    <submittedName>
        <fullName evidence="3">Cytochrome P450</fullName>
    </submittedName>
</protein>
<dbReference type="SUPFAM" id="SSF48264">
    <property type="entry name" value="Cytochrome P450"/>
    <property type="match status" value="1"/>
</dbReference>
<dbReference type="InterPro" id="IPR036396">
    <property type="entry name" value="Cyt_P450_sf"/>
</dbReference>
<keyword evidence="2" id="KW-0349">Heme</keyword>
<organism evidence="3 4">
    <name type="scientific">Sinomonas flava</name>
    <dbReference type="NCBI Taxonomy" id="496857"/>
    <lineage>
        <taxon>Bacteria</taxon>
        <taxon>Bacillati</taxon>
        <taxon>Actinomycetota</taxon>
        <taxon>Actinomycetes</taxon>
        <taxon>Micrococcales</taxon>
        <taxon>Micrococcaceae</taxon>
        <taxon>Sinomonas</taxon>
    </lineage>
</organism>
<dbReference type="Pfam" id="PF00067">
    <property type="entry name" value="p450"/>
    <property type="match status" value="1"/>
</dbReference>
<proteinExistence type="inferred from homology"/>
<name>A0ABN3BSS8_9MICC</name>
<keyword evidence="2" id="KW-0503">Monooxygenase</keyword>
<dbReference type="InterPro" id="IPR017972">
    <property type="entry name" value="Cyt_P450_CS"/>
</dbReference>
<dbReference type="Proteomes" id="UP001500432">
    <property type="component" value="Unassembled WGS sequence"/>
</dbReference>
<evidence type="ECO:0000313" key="4">
    <source>
        <dbReference type="Proteomes" id="UP001500432"/>
    </source>
</evidence>
<comment type="caution">
    <text evidence="3">The sequence shown here is derived from an EMBL/GenBank/DDBJ whole genome shotgun (WGS) entry which is preliminary data.</text>
</comment>
<keyword evidence="4" id="KW-1185">Reference proteome</keyword>
<dbReference type="PROSITE" id="PS00086">
    <property type="entry name" value="CYTOCHROME_P450"/>
    <property type="match status" value="1"/>
</dbReference>
<keyword evidence="2" id="KW-0479">Metal-binding</keyword>